<evidence type="ECO:0000313" key="3">
    <source>
        <dbReference type="Proteomes" id="UP000291881"/>
    </source>
</evidence>
<evidence type="ECO:0000313" key="2">
    <source>
        <dbReference type="EMBL" id="TCD83852.1"/>
    </source>
</evidence>
<comment type="caution">
    <text evidence="2">The sequence shown here is derived from an EMBL/GenBank/DDBJ whole genome shotgun (WGS) entry which is preliminary data.</text>
</comment>
<dbReference type="AlphaFoldDB" id="A0A4R0SMQ6"/>
<proteinExistence type="predicted"/>
<organism evidence="2 3">
    <name type="scientific">Bifidobacterium longum subsp. longum</name>
    <dbReference type="NCBI Taxonomy" id="1679"/>
    <lineage>
        <taxon>Bacteria</taxon>
        <taxon>Bacillati</taxon>
        <taxon>Actinomycetota</taxon>
        <taxon>Actinomycetes</taxon>
        <taxon>Bifidobacteriales</taxon>
        <taxon>Bifidobacteriaceae</taxon>
        <taxon>Bifidobacterium</taxon>
    </lineage>
</organism>
<protein>
    <submittedName>
        <fullName evidence="2">Putative polysaccharide pyruvyl transferase</fullName>
    </submittedName>
</protein>
<name>A0A4R0SMQ6_BIFLL</name>
<dbReference type="Proteomes" id="UP000291881">
    <property type="component" value="Unassembled WGS sequence"/>
</dbReference>
<keyword evidence="2" id="KW-0808">Transferase</keyword>
<evidence type="ECO:0000259" key="1">
    <source>
        <dbReference type="Pfam" id="PF04230"/>
    </source>
</evidence>
<dbReference type="GO" id="GO:0016740">
    <property type="term" value="F:transferase activity"/>
    <property type="evidence" value="ECO:0007669"/>
    <property type="project" value="UniProtKB-KW"/>
</dbReference>
<dbReference type="InterPro" id="IPR007345">
    <property type="entry name" value="Polysacch_pyruvyl_Trfase"/>
</dbReference>
<reference evidence="2 3" key="1">
    <citation type="journal article" date="2018" name="Sci. Rep.">
        <title>Genomic diversity and distribution of Bifidobacterium longum subsp. longum across the human lifespan.</title>
        <authorList>
            <person name="Odamaki T."/>
            <person name="Bottacini F."/>
            <person name="Kato K."/>
            <person name="Mitsuyama E."/>
            <person name="Yoshida K."/>
            <person name="Horigome A."/>
            <person name="Xiao J.Z."/>
            <person name="van Sinderen D."/>
        </authorList>
    </citation>
    <scope>NUCLEOTIDE SEQUENCE [LARGE SCALE GENOMIC DNA]</scope>
    <source>
        <strain evidence="2 3">MCC10009</strain>
    </source>
</reference>
<accession>A0A4R0SMQ6</accession>
<feature type="domain" description="Polysaccharide pyruvyl transferase" evidence="1">
    <location>
        <begin position="16"/>
        <end position="317"/>
    </location>
</feature>
<dbReference type="RefSeq" id="WP_131221348.1">
    <property type="nucleotide sequence ID" value="NZ_SHPS01000045.1"/>
</dbReference>
<gene>
    <name evidence="2" type="ORF">MCC10009_2062</name>
</gene>
<sequence>MRLSSVGIVTYHAAYNFGSVLQALGTQIAFEKHGCSASIINYRPSGQRAFYETLYRTNRSLKTLINDLSLISVKSDRLLRAERFERFINQQLNLTECVEKASDLGKFADSFDIYVSGSDQILNIHSNEYSGSDWDAMKPYLLDFTNRRKVSYASSPANMTRDEIKHIVPDLQKFTMLSAREQDAAEMIGQLVGRPCANVLDPTLLVGADSWRRIATRAADEMNLPKKYALIYSLNGTKTVMQQYSLYRRVSDILNMPVVLIAPFAWFPTNKHIVDGRAAGPAEFINIIDHAIVVITDSYHGTLFSMNLGTPFLSMSNGKGSSTRKDQVLHRMQASESIVKGIEDAVHYLERSGIPSVRDITKPLAGVRQFSKDYIAHTLDF</sequence>
<dbReference type="Pfam" id="PF04230">
    <property type="entry name" value="PS_pyruv_trans"/>
    <property type="match status" value="1"/>
</dbReference>
<dbReference type="EMBL" id="SHPS01000045">
    <property type="protein sequence ID" value="TCD83852.1"/>
    <property type="molecule type" value="Genomic_DNA"/>
</dbReference>